<dbReference type="Proteomes" id="UP000325466">
    <property type="component" value="Unassembled WGS sequence"/>
</dbReference>
<reference evidence="1 2" key="1">
    <citation type="journal article" date="2018" name="Biodegradation">
        <title>1,4-Dioxane degradation characteristics of Rhodococcus aetherivorans JCM 14343.</title>
        <authorList>
            <person name="Inoue D."/>
            <person name="Tsunoda T."/>
            <person name="Yamamoto N."/>
            <person name="Ike M."/>
            <person name="Sei K."/>
        </authorList>
    </citation>
    <scope>NUCLEOTIDE SEQUENCE [LARGE SCALE GENOMIC DNA]</scope>
    <source>
        <strain evidence="1 2">JCM 14343</strain>
    </source>
</reference>
<accession>A0ABQ0YIH1</accession>
<comment type="caution">
    <text evidence="1">The sequence shown here is derived from an EMBL/GenBank/DDBJ whole genome shotgun (WGS) entry which is preliminary data.</text>
</comment>
<keyword evidence="2" id="KW-1185">Reference proteome</keyword>
<proteinExistence type="predicted"/>
<sequence length="48" mass="5237">MVDNSLRPSKANVAAFRAKIVNPRRVGTGRRPALIGRATRVSTFGQQD</sequence>
<organism evidence="1 2">
    <name type="scientific">Rhodococcus aetherivorans</name>
    <dbReference type="NCBI Taxonomy" id="191292"/>
    <lineage>
        <taxon>Bacteria</taxon>
        <taxon>Bacillati</taxon>
        <taxon>Actinomycetota</taxon>
        <taxon>Actinomycetes</taxon>
        <taxon>Mycobacteriales</taxon>
        <taxon>Nocardiaceae</taxon>
        <taxon>Rhodococcus</taxon>
    </lineage>
</organism>
<name>A0ABQ0YIH1_9NOCA</name>
<evidence type="ECO:0000313" key="1">
    <source>
        <dbReference type="EMBL" id="GES36260.1"/>
    </source>
</evidence>
<dbReference type="EMBL" id="BLAH01000053">
    <property type="protein sequence ID" value="GES36260.1"/>
    <property type="molecule type" value="Genomic_DNA"/>
</dbReference>
<gene>
    <name evidence="1" type="ORF">RAJCM14343_1511</name>
</gene>
<evidence type="ECO:0000313" key="2">
    <source>
        <dbReference type="Proteomes" id="UP000325466"/>
    </source>
</evidence>
<protein>
    <submittedName>
        <fullName evidence="1">Uncharacterized protein</fullName>
    </submittedName>
</protein>